<sequence length="219" mass="25004">MAKKLEAKINNKSKGRIESLKKNLKKSKSKRYLLILLILVVVGLGLYLGKSLFIAALVSGRPITRFELVRELEKGAGKQTLESLITKELISQKAQKEGVTVSDEDVKKEIENISKMIESQGSTLDAALSIQGQTREDLEENVKIQKTVEKLLQEEVVISDEDTLKYFEENKSLYGEEAVFEDLKDDIREQLKQEKLSTAFQEWMTKLKNESQIIYFVNF</sequence>
<evidence type="ECO:0000313" key="2">
    <source>
        <dbReference type="Proteomes" id="UP000034932"/>
    </source>
</evidence>
<dbReference type="InterPro" id="IPR050245">
    <property type="entry name" value="PrsA_foldase"/>
</dbReference>
<dbReference type="SUPFAM" id="SSF109998">
    <property type="entry name" value="Triger factor/SurA peptide-binding domain-like"/>
    <property type="match status" value="1"/>
</dbReference>
<dbReference type="STRING" id="1618573.UT19_C0003G0027"/>
<reference evidence="1 2" key="1">
    <citation type="journal article" date="2015" name="Nature">
        <title>rRNA introns, odd ribosomes, and small enigmatic genomes across a large radiation of phyla.</title>
        <authorList>
            <person name="Brown C.T."/>
            <person name="Hug L.A."/>
            <person name="Thomas B.C."/>
            <person name="Sharon I."/>
            <person name="Castelle C.J."/>
            <person name="Singh A."/>
            <person name="Wilkins M.J."/>
            <person name="Williams K.H."/>
            <person name="Banfield J.F."/>
        </authorList>
    </citation>
    <scope>NUCLEOTIDE SEQUENCE [LARGE SCALE GENOMIC DNA]</scope>
</reference>
<dbReference type="Gene3D" id="1.10.4030.10">
    <property type="entry name" value="Porin chaperone SurA, peptide-binding domain"/>
    <property type="match status" value="1"/>
</dbReference>
<dbReference type="PANTHER" id="PTHR47245">
    <property type="entry name" value="PEPTIDYLPROLYL ISOMERASE"/>
    <property type="match status" value="1"/>
</dbReference>
<dbReference type="InterPro" id="IPR027304">
    <property type="entry name" value="Trigger_fact/SurA_dom_sf"/>
</dbReference>
<accession>A0A0G0LT56</accession>
<organism evidence="1 2">
    <name type="scientific">Candidatus Woesebacteria bacterium GW2011_GWB1_39_10b</name>
    <dbReference type="NCBI Taxonomy" id="1618573"/>
    <lineage>
        <taxon>Bacteria</taxon>
        <taxon>Candidatus Woeseibacteriota</taxon>
    </lineage>
</organism>
<evidence type="ECO:0000313" key="1">
    <source>
        <dbReference type="EMBL" id="KKQ94222.1"/>
    </source>
</evidence>
<dbReference type="PANTHER" id="PTHR47245:SF2">
    <property type="entry name" value="PEPTIDYL-PROLYL CIS-TRANS ISOMERASE HP_0175-RELATED"/>
    <property type="match status" value="1"/>
</dbReference>
<dbReference type="EMBL" id="LBVW01000003">
    <property type="protein sequence ID" value="KKQ94222.1"/>
    <property type="molecule type" value="Genomic_DNA"/>
</dbReference>
<comment type="caution">
    <text evidence="1">The sequence shown here is derived from an EMBL/GenBank/DDBJ whole genome shotgun (WGS) entry which is preliminary data.</text>
</comment>
<name>A0A0G0LT56_9BACT</name>
<protein>
    <submittedName>
        <fullName evidence="1">Bacterial trigger factor like protein</fullName>
    </submittedName>
</protein>
<dbReference type="Proteomes" id="UP000034932">
    <property type="component" value="Unassembled WGS sequence"/>
</dbReference>
<dbReference type="Pfam" id="PF13624">
    <property type="entry name" value="SurA_N_3"/>
    <property type="match status" value="1"/>
</dbReference>
<gene>
    <name evidence="1" type="ORF">UT19_C0003G0027</name>
</gene>
<dbReference type="AlphaFoldDB" id="A0A0G0LT56"/>
<proteinExistence type="predicted"/>